<evidence type="ECO:0000256" key="1">
    <source>
        <dbReference type="ARBA" id="ARBA00004401"/>
    </source>
</evidence>
<dbReference type="InterPro" id="IPR000223">
    <property type="entry name" value="Pept_S26A_signal_pept_1"/>
</dbReference>
<evidence type="ECO:0000256" key="4">
    <source>
        <dbReference type="RuleBase" id="RU362042"/>
    </source>
</evidence>
<evidence type="ECO:0000256" key="3">
    <source>
        <dbReference type="PIRSR" id="PIRSR600223-1"/>
    </source>
</evidence>
<gene>
    <name evidence="6" type="ORF">A6F49_00985</name>
</gene>
<feature type="active site" evidence="3">
    <location>
        <position position="32"/>
    </location>
</feature>
<dbReference type="AlphaFoldDB" id="A0A1B7LVB8"/>
<evidence type="ECO:0000313" key="6">
    <source>
        <dbReference type="EMBL" id="OAV52183.1"/>
    </source>
</evidence>
<evidence type="ECO:0000259" key="5">
    <source>
        <dbReference type="Pfam" id="PF10502"/>
    </source>
</evidence>
<dbReference type="SUPFAM" id="SSF51306">
    <property type="entry name" value="LexA/Signal peptidase"/>
    <property type="match status" value="1"/>
</dbReference>
<proteinExistence type="inferred from homology"/>
<dbReference type="EC" id="3.4.21.89" evidence="4"/>
<comment type="catalytic activity">
    <reaction evidence="4">
        <text>Cleavage of hydrophobic, N-terminal signal or leader sequences from secreted and periplasmic proteins.</text>
        <dbReference type="EC" id="3.4.21.89"/>
    </reaction>
</comment>
<name>A0A1B7LVB8_9MICC</name>
<keyword evidence="7" id="KW-1185">Reference proteome</keyword>
<dbReference type="InterPro" id="IPR036286">
    <property type="entry name" value="LexA/Signal_pep-like_sf"/>
</dbReference>
<dbReference type="PANTHER" id="PTHR43390">
    <property type="entry name" value="SIGNAL PEPTIDASE I"/>
    <property type="match status" value="1"/>
</dbReference>
<dbReference type="CDD" id="cd06530">
    <property type="entry name" value="S26_SPase_I"/>
    <property type="match status" value="1"/>
</dbReference>
<dbReference type="RefSeq" id="WP_043056615.1">
    <property type="nucleotide sequence ID" value="NZ_LXEY01000110.1"/>
</dbReference>
<dbReference type="EMBL" id="LXEY01000110">
    <property type="protein sequence ID" value="OAV52183.1"/>
    <property type="molecule type" value="Genomic_DNA"/>
</dbReference>
<dbReference type="Pfam" id="PF10502">
    <property type="entry name" value="Peptidase_S26"/>
    <property type="match status" value="1"/>
</dbReference>
<evidence type="ECO:0000313" key="7">
    <source>
        <dbReference type="Proteomes" id="UP000078292"/>
    </source>
</evidence>
<protein>
    <recommendedName>
        <fullName evidence="4">Signal peptidase I</fullName>
        <ecNumber evidence="4">3.4.21.89</ecNumber>
    </recommendedName>
</protein>
<reference evidence="6 7" key="1">
    <citation type="submission" date="2016-04" db="EMBL/GenBank/DDBJ databases">
        <title>First whole genome shotgun sequence of the bacterium Enteractinococcus sp. strain UASWS1574.</title>
        <authorList>
            <person name="Crovadore J."/>
            <person name="Chablais R."/>
            <person name="Lefort F."/>
        </authorList>
    </citation>
    <scope>NUCLEOTIDE SEQUENCE [LARGE SCALE GENOMIC DNA]</scope>
    <source>
        <strain evidence="6 7">UASWS1574</strain>
    </source>
</reference>
<dbReference type="InterPro" id="IPR019533">
    <property type="entry name" value="Peptidase_S26"/>
</dbReference>
<comment type="caution">
    <text evidence="6">The sequence shown here is derived from an EMBL/GenBank/DDBJ whole genome shotgun (WGS) entry which is preliminary data.</text>
</comment>
<dbReference type="PANTHER" id="PTHR43390:SF1">
    <property type="entry name" value="CHLOROPLAST PROCESSING PEPTIDASE"/>
    <property type="match status" value="1"/>
</dbReference>
<dbReference type="GO" id="GO:0004252">
    <property type="term" value="F:serine-type endopeptidase activity"/>
    <property type="evidence" value="ECO:0007669"/>
    <property type="project" value="InterPro"/>
</dbReference>
<dbReference type="GO" id="GO:0006465">
    <property type="term" value="P:signal peptide processing"/>
    <property type="evidence" value="ECO:0007669"/>
    <property type="project" value="InterPro"/>
</dbReference>
<dbReference type="GO" id="GO:0009003">
    <property type="term" value="F:signal peptidase activity"/>
    <property type="evidence" value="ECO:0007669"/>
    <property type="project" value="UniProtKB-EC"/>
</dbReference>
<dbReference type="OrthoDB" id="9815782at2"/>
<organism evidence="6 7">
    <name type="scientific">Enteractinococcus helveticum</name>
    <dbReference type="NCBI Taxonomy" id="1837282"/>
    <lineage>
        <taxon>Bacteria</taxon>
        <taxon>Bacillati</taxon>
        <taxon>Actinomycetota</taxon>
        <taxon>Actinomycetes</taxon>
        <taxon>Micrococcales</taxon>
        <taxon>Micrococcaceae</taxon>
    </lineage>
</organism>
<dbReference type="GO" id="GO:0005886">
    <property type="term" value="C:plasma membrane"/>
    <property type="evidence" value="ECO:0007669"/>
    <property type="project" value="UniProtKB-SubCell"/>
</dbReference>
<dbReference type="PRINTS" id="PR00727">
    <property type="entry name" value="LEADERPTASE"/>
</dbReference>
<comment type="similarity">
    <text evidence="2 4">Belongs to the peptidase S26 family.</text>
</comment>
<dbReference type="Gene3D" id="2.10.109.10">
    <property type="entry name" value="Umud Fragment, subunit A"/>
    <property type="match status" value="1"/>
</dbReference>
<keyword evidence="4" id="KW-0378">Hydrolase</keyword>
<dbReference type="NCBIfam" id="TIGR02227">
    <property type="entry name" value="sigpep_I_bact"/>
    <property type="match status" value="1"/>
</dbReference>
<sequence length="190" mass="20635">MLVCLLLLIAVIPGVFVFRAYNVNTYTIPSASMEPGLQIGDRIEVDPGAYETNEPQSGDVVVFDGSGSFYPYESETTMKRFFDGALNLLGMAPQHNAVVKRIIGVPGDTIECCDSNGRLMVNGESLEEPYLAELDRPASPSPFLVEVPDNRVFLLGDNRYNSIDSRALLGAPGGGMIQKNKIYGPVISTR</sequence>
<evidence type="ECO:0000256" key="2">
    <source>
        <dbReference type="ARBA" id="ARBA00009370"/>
    </source>
</evidence>
<feature type="active site" evidence="3">
    <location>
        <position position="100"/>
    </location>
</feature>
<keyword evidence="4" id="KW-0645">Protease</keyword>
<dbReference type="STRING" id="1837282.A6F49_00985"/>
<feature type="domain" description="Peptidase S26" evidence="5">
    <location>
        <begin position="7"/>
        <end position="186"/>
    </location>
</feature>
<dbReference type="Proteomes" id="UP000078292">
    <property type="component" value="Unassembled WGS sequence"/>
</dbReference>
<comment type="subcellular location">
    <subcellularLocation>
        <location evidence="1">Cell membrane</location>
        <topology evidence="1">Single-pass type II membrane protein</topology>
    </subcellularLocation>
    <subcellularLocation>
        <location evidence="4">Membrane</location>
        <topology evidence="4">Single-pass type II membrane protein</topology>
    </subcellularLocation>
</comment>
<accession>A0A1B7LVB8</accession>